<keyword evidence="8 9" id="KW-0472">Membrane</keyword>
<dbReference type="NCBIfam" id="TIGR01411">
    <property type="entry name" value="tatAE"/>
    <property type="match status" value="1"/>
</dbReference>
<comment type="caution">
    <text evidence="11">The sequence shown here is derived from an EMBL/GenBank/DDBJ whole genome shotgun (WGS) entry which is preliminary data.</text>
</comment>
<keyword evidence="7 9" id="KW-0811">Translocation</keyword>
<evidence type="ECO:0000256" key="2">
    <source>
        <dbReference type="ARBA" id="ARBA00022448"/>
    </source>
</evidence>
<dbReference type="NCBIfam" id="NF002813">
    <property type="entry name" value="PRK02958.1"/>
    <property type="match status" value="1"/>
</dbReference>
<dbReference type="GO" id="GO:0033281">
    <property type="term" value="C:TAT protein transport complex"/>
    <property type="evidence" value="ECO:0007669"/>
    <property type="project" value="UniProtKB-UniRule"/>
</dbReference>
<keyword evidence="2 9" id="KW-0813">Transport</keyword>
<feature type="region of interest" description="Disordered" evidence="10">
    <location>
        <begin position="49"/>
        <end position="80"/>
    </location>
</feature>
<accession>A0A1E2UUV3</accession>
<keyword evidence="3 9" id="KW-1003">Cell membrane</keyword>
<evidence type="ECO:0000256" key="1">
    <source>
        <dbReference type="ARBA" id="ARBA00004162"/>
    </source>
</evidence>
<sequence>MGFGGISIWQLLIILAIVLLLFGTKRLKNIGSDLGGAIKGFKGAMKDGEKESAKAKEQIEQSESGTVVDGEVTSKEREKH</sequence>
<reference evidence="11 12" key="1">
    <citation type="submission" date="2016-03" db="EMBL/GenBank/DDBJ databases">
        <title>Chemosynthetic sulphur-oxidizing symbionts of marine invertebrate animals are capable of nitrogen fixation.</title>
        <authorList>
            <person name="Petersen J.M."/>
            <person name="Kemper A."/>
            <person name="Gruber-Vodicka H."/>
            <person name="Cardini U."/>
            <person name="Geest Mvander."/>
            <person name="Kleiner M."/>
            <person name="Bulgheresi S."/>
            <person name="Fussmann M."/>
            <person name="Herbold C."/>
            <person name="Seah B.K.B."/>
            <person name="Antony C.Paul."/>
            <person name="Liu D."/>
            <person name="Belitz A."/>
            <person name="Weber M."/>
        </authorList>
    </citation>
    <scope>NUCLEOTIDE SEQUENCE [LARGE SCALE GENOMIC DNA]</scope>
    <source>
        <strain evidence="11">G_D</strain>
    </source>
</reference>
<evidence type="ECO:0000256" key="4">
    <source>
        <dbReference type="ARBA" id="ARBA00022692"/>
    </source>
</evidence>
<dbReference type="EMBL" id="LVJZ01000003">
    <property type="protein sequence ID" value="ODB98559.1"/>
    <property type="molecule type" value="Genomic_DNA"/>
</dbReference>
<dbReference type="Pfam" id="PF02416">
    <property type="entry name" value="TatA_B_E"/>
    <property type="match status" value="1"/>
</dbReference>
<evidence type="ECO:0000313" key="12">
    <source>
        <dbReference type="Proteomes" id="UP000094849"/>
    </source>
</evidence>
<evidence type="ECO:0000313" key="11">
    <source>
        <dbReference type="EMBL" id="ODB98559.1"/>
    </source>
</evidence>
<dbReference type="RefSeq" id="WP_068988630.1">
    <property type="nucleotide sequence ID" value="NZ_LVJW01000003.1"/>
</dbReference>
<evidence type="ECO:0000256" key="7">
    <source>
        <dbReference type="ARBA" id="ARBA00023010"/>
    </source>
</evidence>
<dbReference type="STRING" id="1818881.A3196_09915"/>
<keyword evidence="12" id="KW-1185">Reference proteome</keyword>
<dbReference type="InterPro" id="IPR006312">
    <property type="entry name" value="TatA/E"/>
</dbReference>
<evidence type="ECO:0000256" key="5">
    <source>
        <dbReference type="ARBA" id="ARBA00022927"/>
    </source>
</evidence>
<evidence type="ECO:0000256" key="8">
    <source>
        <dbReference type="ARBA" id="ARBA00023136"/>
    </source>
</evidence>
<dbReference type="PANTHER" id="PTHR42982:SF1">
    <property type="entry name" value="SEC-INDEPENDENT PROTEIN TRANSLOCASE PROTEIN TATA"/>
    <property type="match status" value="1"/>
</dbReference>
<feature type="transmembrane region" description="Helical" evidence="9">
    <location>
        <begin position="6"/>
        <end position="24"/>
    </location>
</feature>
<comment type="subcellular location">
    <subcellularLocation>
        <location evidence="1 9">Cell membrane</location>
        <topology evidence="1 9">Single-pass membrane protein</topology>
    </subcellularLocation>
</comment>
<comment type="function">
    <text evidence="9">Part of the twin-arginine translocation (Tat) system that transports large folded proteins containing a characteristic twin-arginine motif in their signal peptide across membranes. TatA could form the protein-conducting channel of the Tat system.</text>
</comment>
<evidence type="ECO:0000256" key="3">
    <source>
        <dbReference type="ARBA" id="ARBA00022475"/>
    </source>
</evidence>
<dbReference type="Proteomes" id="UP000094849">
    <property type="component" value="Unassembled WGS sequence"/>
</dbReference>
<keyword evidence="6 9" id="KW-1133">Transmembrane helix</keyword>
<feature type="compositionally biased region" description="Basic and acidic residues" evidence="10">
    <location>
        <begin position="49"/>
        <end position="59"/>
    </location>
</feature>
<organism evidence="11 12">
    <name type="scientific">Candidatus Thiodiazotropha endoloripes</name>
    <dbReference type="NCBI Taxonomy" id="1818881"/>
    <lineage>
        <taxon>Bacteria</taxon>
        <taxon>Pseudomonadati</taxon>
        <taxon>Pseudomonadota</taxon>
        <taxon>Gammaproteobacteria</taxon>
        <taxon>Chromatiales</taxon>
        <taxon>Sedimenticolaceae</taxon>
        <taxon>Candidatus Thiodiazotropha</taxon>
    </lineage>
</organism>
<protein>
    <recommendedName>
        <fullName evidence="9">Sec-independent protein translocase protein TatA</fullName>
    </recommendedName>
</protein>
<proteinExistence type="inferred from homology"/>
<evidence type="ECO:0000256" key="6">
    <source>
        <dbReference type="ARBA" id="ARBA00022989"/>
    </source>
</evidence>
<dbReference type="PANTHER" id="PTHR42982">
    <property type="entry name" value="SEC-INDEPENDENT PROTEIN TRANSLOCASE PROTEIN TATA"/>
    <property type="match status" value="1"/>
</dbReference>
<dbReference type="HAMAP" id="MF_00236">
    <property type="entry name" value="TatA_E"/>
    <property type="match status" value="1"/>
</dbReference>
<dbReference type="AlphaFoldDB" id="A0A1E2UUV3"/>
<dbReference type="GO" id="GO:0043953">
    <property type="term" value="P:protein transport by the Tat complex"/>
    <property type="evidence" value="ECO:0007669"/>
    <property type="project" value="UniProtKB-UniRule"/>
</dbReference>
<evidence type="ECO:0000256" key="10">
    <source>
        <dbReference type="SAM" id="MobiDB-lite"/>
    </source>
</evidence>
<dbReference type="Gene3D" id="1.20.5.3310">
    <property type="match status" value="1"/>
</dbReference>
<dbReference type="InterPro" id="IPR003369">
    <property type="entry name" value="TatA/B/E"/>
</dbReference>
<keyword evidence="4 9" id="KW-0812">Transmembrane</keyword>
<comment type="subunit">
    <text evidence="9">The Tat system comprises two distinct complexes: a TatABC complex, containing multiple copies of TatA, TatB and TatC subunits, and a separate TatA complex, containing only TatA subunits. Substrates initially bind to the TatABC complex, which probably triggers association of the separate TatA complex to form the active translocon.</text>
</comment>
<comment type="similarity">
    <text evidence="9">Belongs to the TatA/E family.</text>
</comment>
<keyword evidence="5 9" id="KW-0653">Protein transport</keyword>
<dbReference type="OrthoDB" id="7066617at2"/>
<evidence type="ECO:0000256" key="9">
    <source>
        <dbReference type="HAMAP-Rule" id="MF_00236"/>
    </source>
</evidence>
<dbReference type="GO" id="GO:0008320">
    <property type="term" value="F:protein transmembrane transporter activity"/>
    <property type="evidence" value="ECO:0007669"/>
    <property type="project" value="UniProtKB-UniRule"/>
</dbReference>
<name>A0A1E2UUV3_9GAMM</name>
<gene>
    <name evidence="9" type="primary">tatA</name>
    <name evidence="11" type="ORF">A3196_09915</name>
</gene>